<gene>
    <name evidence="2" type="ORF">EV356DRAFT_546404</name>
</gene>
<reference evidence="2" key="1">
    <citation type="journal article" date="2020" name="Stud. Mycol.">
        <title>101 Dothideomycetes genomes: a test case for predicting lifestyles and emergence of pathogens.</title>
        <authorList>
            <person name="Haridas S."/>
            <person name="Albert R."/>
            <person name="Binder M."/>
            <person name="Bloem J."/>
            <person name="Labutti K."/>
            <person name="Salamov A."/>
            <person name="Andreopoulos B."/>
            <person name="Baker S."/>
            <person name="Barry K."/>
            <person name="Bills G."/>
            <person name="Bluhm B."/>
            <person name="Cannon C."/>
            <person name="Castanera R."/>
            <person name="Culley D."/>
            <person name="Daum C."/>
            <person name="Ezra D."/>
            <person name="Gonzalez J."/>
            <person name="Henrissat B."/>
            <person name="Kuo A."/>
            <person name="Liang C."/>
            <person name="Lipzen A."/>
            <person name="Lutzoni F."/>
            <person name="Magnuson J."/>
            <person name="Mondo S."/>
            <person name="Nolan M."/>
            <person name="Ohm R."/>
            <person name="Pangilinan J."/>
            <person name="Park H.-J."/>
            <person name="Ramirez L."/>
            <person name="Alfaro M."/>
            <person name="Sun H."/>
            <person name="Tritt A."/>
            <person name="Yoshinaga Y."/>
            <person name="Zwiers L.-H."/>
            <person name="Turgeon B."/>
            <person name="Goodwin S."/>
            <person name="Spatafora J."/>
            <person name="Crous P."/>
            <person name="Grigoriev I."/>
        </authorList>
    </citation>
    <scope>NUCLEOTIDE SEQUENCE</scope>
    <source>
        <strain evidence="2">Tuck. ex Michener</strain>
    </source>
</reference>
<dbReference type="OrthoDB" id="47007at2759"/>
<sequence>MDVCNNDHDWCPRKTPLLPKRVIDVETSGQPLDPVLRETFGEHGQYAALSYCWGDGQVNVTTRENIAQFKNVISISELSQTLQDVISVT</sequence>
<evidence type="ECO:0000259" key="1">
    <source>
        <dbReference type="Pfam" id="PF06985"/>
    </source>
</evidence>
<dbReference type="Proteomes" id="UP000800092">
    <property type="component" value="Unassembled WGS sequence"/>
</dbReference>
<dbReference type="InterPro" id="IPR010730">
    <property type="entry name" value="HET"/>
</dbReference>
<keyword evidence="3" id="KW-1185">Reference proteome</keyword>
<name>A0A6A6H837_VIRVR</name>
<evidence type="ECO:0000313" key="3">
    <source>
        <dbReference type="Proteomes" id="UP000800092"/>
    </source>
</evidence>
<proteinExistence type="predicted"/>
<dbReference type="AlphaFoldDB" id="A0A6A6H837"/>
<accession>A0A6A6H837</accession>
<protein>
    <recommendedName>
        <fullName evidence="1">Heterokaryon incompatibility domain-containing protein</fullName>
    </recommendedName>
</protein>
<dbReference type="Pfam" id="PF06985">
    <property type="entry name" value="HET"/>
    <property type="match status" value="1"/>
</dbReference>
<organism evidence="2 3">
    <name type="scientific">Viridothelium virens</name>
    <name type="common">Speckled blister lichen</name>
    <name type="synonym">Trypethelium virens</name>
    <dbReference type="NCBI Taxonomy" id="1048519"/>
    <lineage>
        <taxon>Eukaryota</taxon>
        <taxon>Fungi</taxon>
        <taxon>Dikarya</taxon>
        <taxon>Ascomycota</taxon>
        <taxon>Pezizomycotina</taxon>
        <taxon>Dothideomycetes</taxon>
        <taxon>Dothideomycetes incertae sedis</taxon>
        <taxon>Trypetheliales</taxon>
        <taxon>Trypetheliaceae</taxon>
        <taxon>Viridothelium</taxon>
    </lineage>
</organism>
<feature type="domain" description="Heterokaryon incompatibility" evidence="1">
    <location>
        <begin position="46"/>
        <end position="89"/>
    </location>
</feature>
<dbReference type="EMBL" id="ML991800">
    <property type="protein sequence ID" value="KAF2234266.1"/>
    <property type="molecule type" value="Genomic_DNA"/>
</dbReference>
<evidence type="ECO:0000313" key="2">
    <source>
        <dbReference type="EMBL" id="KAF2234266.1"/>
    </source>
</evidence>